<dbReference type="EMBL" id="CP059733">
    <property type="protein sequence ID" value="WDE03652.1"/>
    <property type="molecule type" value="Genomic_DNA"/>
</dbReference>
<reference evidence="2 3" key="2">
    <citation type="journal article" date="2022" name="Mar. Drugs">
        <title>Bioassay-Guided Fractionation Leads to the Detection of Cholic Acid Generated by the Rare Thalassomonas sp.</title>
        <authorList>
            <person name="Pheiffer F."/>
            <person name="Schneider Y.K."/>
            <person name="Hansen E.H."/>
            <person name="Andersen J.H."/>
            <person name="Isaksson J."/>
            <person name="Busche T."/>
            <person name="R C."/>
            <person name="Kalinowski J."/>
            <person name="Zyl L.V."/>
            <person name="Trindade M."/>
        </authorList>
    </citation>
    <scope>NUCLEOTIDE SEQUENCE [LARGE SCALE GENOMIC DNA]</scope>
    <source>
        <strain evidence="2 3">XOM25</strain>
    </source>
</reference>
<evidence type="ECO:0000256" key="1">
    <source>
        <dbReference type="SAM" id="Phobius"/>
    </source>
</evidence>
<dbReference type="Proteomes" id="UP000032352">
    <property type="component" value="Chromosome"/>
</dbReference>
<dbReference type="Pfam" id="PF10947">
    <property type="entry name" value="DUF2628"/>
    <property type="match status" value="1"/>
</dbReference>
<organism evidence="2 3">
    <name type="scientific">Thalassomonas viridans</name>
    <dbReference type="NCBI Taxonomy" id="137584"/>
    <lineage>
        <taxon>Bacteria</taxon>
        <taxon>Pseudomonadati</taxon>
        <taxon>Pseudomonadota</taxon>
        <taxon>Gammaproteobacteria</taxon>
        <taxon>Alteromonadales</taxon>
        <taxon>Colwelliaceae</taxon>
        <taxon>Thalassomonas</taxon>
    </lineage>
</organism>
<sequence length="258" mass="28855">MSEQTSDNKATYQVPATWQEKFALLEQIGADRQFLFKAMATAEFKGLSFKQRQKITFNLPGFFFGPFYYFAKKMWHKGALLLVLTWLWCSLLFLAEVALNITLVSAAYWILPAVICAQLASYDYFRLITRGEKTWPGLPAILTAPAGVTASPVLAFLWLFTLTFNLMPAQTPQCYSKDVTDIVLQLSEEEITKRLSVASSPAIELTLTAINTTDSNEQAYQCAAQLQMTGSDVSRSIPVSYSVEFIDDGQAFNVSVFL</sequence>
<dbReference type="AlphaFoldDB" id="A0AAE9YZW5"/>
<name>A0AAE9YZW5_9GAMM</name>
<feature type="transmembrane region" description="Helical" evidence="1">
    <location>
        <begin position="78"/>
        <end position="101"/>
    </location>
</feature>
<feature type="transmembrane region" description="Helical" evidence="1">
    <location>
        <begin position="107"/>
        <end position="125"/>
    </location>
</feature>
<reference evidence="2 3" key="1">
    <citation type="journal article" date="2015" name="Genome Announc.">
        <title>Draft Genome Sequences of Marine Isolates of Thalassomonas viridans and Thalassomonas actiniarum.</title>
        <authorList>
            <person name="Olonade I."/>
            <person name="van Zyl L.J."/>
            <person name="Trindade M."/>
        </authorList>
    </citation>
    <scope>NUCLEOTIDE SEQUENCE [LARGE SCALE GENOMIC DNA]</scope>
    <source>
        <strain evidence="2 3">XOM25</strain>
    </source>
</reference>
<proteinExistence type="predicted"/>
<evidence type="ECO:0000313" key="2">
    <source>
        <dbReference type="EMBL" id="WDE03652.1"/>
    </source>
</evidence>
<evidence type="ECO:0000313" key="3">
    <source>
        <dbReference type="Proteomes" id="UP000032352"/>
    </source>
</evidence>
<protein>
    <submittedName>
        <fullName evidence="2">DUF2628 domain-containing protein</fullName>
    </submittedName>
</protein>
<keyword evidence="3" id="KW-1185">Reference proteome</keyword>
<accession>A0AAE9YZW5</accession>
<feature type="transmembrane region" description="Helical" evidence="1">
    <location>
        <begin position="137"/>
        <end position="160"/>
    </location>
</feature>
<keyword evidence="1" id="KW-1133">Transmembrane helix</keyword>
<dbReference type="RefSeq" id="WP_053046370.1">
    <property type="nucleotide sequence ID" value="NZ_CP059733.1"/>
</dbReference>
<keyword evidence="1" id="KW-0472">Membrane</keyword>
<dbReference type="InterPro" id="IPR024399">
    <property type="entry name" value="DUF2628"/>
</dbReference>
<dbReference type="KEGG" id="tvd:SG34_020025"/>
<keyword evidence="1" id="KW-0812">Transmembrane</keyword>
<gene>
    <name evidence="2" type="ORF">SG34_020025</name>
</gene>